<proteinExistence type="predicted"/>
<sequence>MHGQPGGRCHSTIDFSQADFFISRSGADAAIAERIAHILEDAGYQVILQQWDFGNRNFMQAMHEALASDARVIALLSRDYLESDHCLGEALNKIAHDPLNKKSRLIVMRVANCTPTGLFAALAYWDLVKLTDPALLRDVVLAAVKPGRAKTAHDAASPFLKPPGTVLHDHRRGLPLPPGRLFHRSSSSAHARRAQPRARYP</sequence>
<feature type="domain" description="TIR" evidence="2">
    <location>
        <begin position="20"/>
        <end position="130"/>
    </location>
</feature>
<name>E3I131_RHOVT</name>
<dbReference type="Proteomes" id="UP000001399">
    <property type="component" value="Chromosome"/>
</dbReference>
<protein>
    <recommendedName>
        <fullName evidence="2">TIR domain-containing protein</fullName>
    </recommendedName>
</protein>
<evidence type="ECO:0000313" key="4">
    <source>
        <dbReference type="Proteomes" id="UP000001399"/>
    </source>
</evidence>
<dbReference type="HOGENOM" id="CLU_117632_0_0_5"/>
<dbReference type="SUPFAM" id="SSF52200">
    <property type="entry name" value="Toll/Interleukin receptor TIR domain"/>
    <property type="match status" value="1"/>
</dbReference>
<evidence type="ECO:0000259" key="2">
    <source>
        <dbReference type="Pfam" id="PF13676"/>
    </source>
</evidence>
<dbReference type="EMBL" id="CP002292">
    <property type="protein sequence ID" value="ADP72354.1"/>
    <property type="molecule type" value="Genomic_DNA"/>
</dbReference>
<dbReference type="InterPro" id="IPR035897">
    <property type="entry name" value="Toll_tir_struct_dom_sf"/>
</dbReference>
<dbReference type="InterPro" id="IPR000157">
    <property type="entry name" value="TIR_dom"/>
</dbReference>
<dbReference type="Pfam" id="PF13676">
    <property type="entry name" value="TIR_2"/>
    <property type="match status" value="1"/>
</dbReference>
<feature type="compositionally biased region" description="Basic residues" evidence="1">
    <location>
        <begin position="190"/>
        <end position="201"/>
    </location>
</feature>
<feature type="region of interest" description="Disordered" evidence="1">
    <location>
        <begin position="177"/>
        <end position="201"/>
    </location>
</feature>
<gene>
    <name evidence="3" type="ordered locus">Rvan_3155</name>
</gene>
<dbReference type="eggNOG" id="COG3903">
    <property type="taxonomic scope" value="Bacteria"/>
</dbReference>
<dbReference type="RefSeq" id="WP_013420718.1">
    <property type="nucleotide sequence ID" value="NC_014664.1"/>
</dbReference>
<evidence type="ECO:0000313" key="3">
    <source>
        <dbReference type="EMBL" id="ADP72354.1"/>
    </source>
</evidence>
<organism evidence="3 4">
    <name type="scientific">Rhodomicrobium vannielii (strain ATCC 17100 / DSM 162 / LMG 4299 / NCIMB 10020 / ATH 3.1.1)</name>
    <dbReference type="NCBI Taxonomy" id="648757"/>
    <lineage>
        <taxon>Bacteria</taxon>
        <taxon>Pseudomonadati</taxon>
        <taxon>Pseudomonadota</taxon>
        <taxon>Alphaproteobacteria</taxon>
        <taxon>Hyphomicrobiales</taxon>
        <taxon>Hyphomicrobiaceae</taxon>
        <taxon>Rhodomicrobium</taxon>
    </lineage>
</organism>
<evidence type="ECO:0000256" key="1">
    <source>
        <dbReference type="SAM" id="MobiDB-lite"/>
    </source>
</evidence>
<dbReference type="GO" id="GO:0007165">
    <property type="term" value="P:signal transduction"/>
    <property type="evidence" value="ECO:0007669"/>
    <property type="project" value="InterPro"/>
</dbReference>
<reference evidence="4" key="1">
    <citation type="journal article" date="2011" name="J. Bacteriol.">
        <title>Genome sequences of eight morphologically diverse alphaproteobacteria.</title>
        <authorList>
            <consortium name="US DOE Joint Genome Institute"/>
            <person name="Brown P.J."/>
            <person name="Kysela D.T."/>
            <person name="Buechlein A."/>
            <person name="Hemmerich C."/>
            <person name="Brun Y.V."/>
        </authorList>
    </citation>
    <scope>NUCLEOTIDE SEQUENCE [LARGE SCALE GENOMIC DNA]</scope>
    <source>
        <strain evidence="4">ATCC 17100 / ATH 3.1.1 / DSM 162 / LMG 4299</strain>
    </source>
</reference>
<dbReference type="AlphaFoldDB" id="E3I131"/>
<keyword evidence="4" id="KW-1185">Reference proteome</keyword>
<dbReference type="KEGG" id="rva:Rvan_3155"/>
<dbReference type="Gene3D" id="3.40.50.10140">
    <property type="entry name" value="Toll/interleukin-1 receptor homology (TIR) domain"/>
    <property type="match status" value="1"/>
</dbReference>
<dbReference type="STRING" id="648757.Rvan_3155"/>
<accession>E3I131</accession>